<dbReference type="InterPro" id="IPR051328">
    <property type="entry name" value="T7SS_ABC-Transporter"/>
</dbReference>
<name>A0ABP7K5U4_9MICO</name>
<evidence type="ECO:0000256" key="1">
    <source>
        <dbReference type="ARBA" id="ARBA00004141"/>
    </source>
</evidence>
<gene>
    <name evidence="8" type="ORF">GCM10022381_06110</name>
</gene>
<keyword evidence="3 6" id="KW-1133">Transmembrane helix</keyword>
<accession>A0ABP7K5U4</accession>
<dbReference type="PANTHER" id="PTHR43077:SF10">
    <property type="entry name" value="TRANSPORT PERMEASE PROTEIN"/>
    <property type="match status" value="1"/>
</dbReference>
<feature type="transmembrane region" description="Helical" evidence="6">
    <location>
        <begin position="329"/>
        <end position="350"/>
    </location>
</feature>
<dbReference type="EMBL" id="BAABCN010000002">
    <property type="protein sequence ID" value="GAA3865099.1"/>
    <property type="molecule type" value="Genomic_DNA"/>
</dbReference>
<sequence>MTDRPTSSNADVQPAAKHRLPEAEASASAAKAKAEKREKGEKIGRLVAVFVMPFLILTLMIGGYLFAMHAPSAHDMPIAVAGDAQAVEAFAASLETNDPGATDLQRVGSSDLAQQLVIDRDAAGAVVIEDGVATLYTAGAAGTSQASTVTALVTPTVIEQGLSLETKDLVPLPSTDLAGLGAVFLMSALLMAGYLPFSFVYSNSPELLRFRRAVPLLAGWALLISGLIALITGPILDVVPGDRILPLMAVAWISIFAVGSVQLFLTRILGPMAAIASMGLLMVLGVPASNVSMSIYTMPPFYSFLQQFLPAPAIGQSLRSVLYFDGVGASPHILVLVIGALGGLLLTLLIDGRRARRNPNPPAPSLNMPALHAGKRPKSKVTRYVTLFTLPFLMVSMMLTCMLGAMHSTTPRDVPVAIVGVQEQAEQLVDALSEQTGDMFDFSIMDSADEARDLVYDREIAGAFVLPSAESPTAVLVTNQAAGTTSQLIVTRVFSAVTAAQGMTVETDDVAPLPDGDPNGTSLLYLAMGWVMAGFLIVIVAANAAPAMRPLKFHLPILAAWSMIGSAWIWLLAGPIIGAIDGHFWQMFGVGAFAIFCIALFATLFERLLGMLALIPVIGILMFLGMPASGGALPVFMLPPAFQWLHSILPMPASLEAIRSILYFGGDTVLHNMFVLGVWGSVSLLLVLIIDRIRPPRTAIEVVTPTGAVPVVGTPAHESTPESTLNAPASQESAREEAEELIPA</sequence>
<feature type="transmembrane region" description="Helical" evidence="6">
    <location>
        <begin position="272"/>
        <end position="296"/>
    </location>
</feature>
<evidence type="ECO:0000256" key="4">
    <source>
        <dbReference type="ARBA" id="ARBA00023136"/>
    </source>
</evidence>
<proteinExistence type="predicted"/>
<organism evidence="8 9">
    <name type="scientific">Leifsonia kafniensis</name>
    <dbReference type="NCBI Taxonomy" id="475957"/>
    <lineage>
        <taxon>Bacteria</taxon>
        <taxon>Bacillati</taxon>
        <taxon>Actinomycetota</taxon>
        <taxon>Actinomycetes</taxon>
        <taxon>Micrococcales</taxon>
        <taxon>Microbacteriaceae</taxon>
        <taxon>Leifsonia</taxon>
    </lineage>
</organism>
<feature type="transmembrane region" description="Helical" evidence="6">
    <location>
        <begin position="612"/>
        <end position="637"/>
    </location>
</feature>
<dbReference type="Pfam" id="PF12698">
    <property type="entry name" value="ABC2_membrane_3"/>
    <property type="match status" value="1"/>
</dbReference>
<protein>
    <recommendedName>
        <fullName evidence="7">ABC-2 type transporter transmembrane domain-containing protein</fullName>
    </recommendedName>
</protein>
<dbReference type="PANTHER" id="PTHR43077">
    <property type="entry name" value="TRANSPORT PERMEASE YVFS-RELATED"/>
    <property type="match status" value="1"/>
</dbReference>
<feature type="transmembrane region" description="Helical" evidence="6">
    <location>
        <begin position="669"/>
        <end position="690"/>
    </location>
</feature>
<feature type="transmembrane region" description="Helical" evidence="6">
    <location>
        <begin position="244"/>
        <end position="265"/>
    </location>
</feature>
<dbReference type="RefSeq" id="WP_345062152.1">
    <property type="nucleotide sequence ID" value="NZ_BAABCN010000002.1"/>
</dbReference>
<feature type="region of interest" description="Disordered" evidence="5">
    <location>
        <begin position="1"/>
        <end position="36"/>
    </location>
</feature>
<keyword evidence="2 6" id="KW-0812">Transmembrane</keyword>
<feature type="compositionally biased region" description="Polar residues" evidence="5">
    <location>
        <begin position="1"/>
        <end position="11"/>
    </location>
</feature>
<evidence type="ECO:0000256" key="5">
    <source>
        <dbReference type="SAM" id="MobiDB-lite"/>
    </source>
</evidence>
<keyword evidence="4 6" id="KW-0472">Membrane</keyword>
<feature type="transmembrane region" description="Helical" evidence="6">
    <location>
        <begin position="213"/>
        <end position="232"/>
    </location>
</feature>
<feature type="domain" description="ABC-2 type transporter transmembrane" evidence="7">
    <location>
        <begin position="386"/>
        <end position="689"/>
    </location>
</feature>
<feature type="transmembrane region" description="Helical" evidence="6">
    <location>
        <begin position="523"/>
        <end position="545"/>
    </location>
</feature>
<reference evidence="9" key="1">
    <citation type="journal article" date="2019" name="Int. J. Syst. Evol. Microbiol.">
        <title>The Global Catalogue of Microorganisms (GCM) 10K type strain sequencing project: providing services to taxonomists for standard genome sequencing and annotation.</title>
        <authorList>
            <consortium name="The Broad Institute Genomics Platform"/>
            <consortium name="The Broad Institute Genome Sequencing Center for Infectious Disease"/>
            <person name="Wu L."/>
            <person name="Ma J."/>
        </authorList>
    </citation>
    <scope>NUCLEOTIDE SEQUENCE [LARGE SCALE GENOMIC DNA]</scope>
    <source>
        <strain evidence="9">JCM 17021</strain>
    </source>
</reference>
<comment type="caution">
    <text evidence="8">The sequence shown here is derived from an EMBL/GenBank/DDBJ whole genome shotgun (WGS) entry which is preliminary data.</text>
</comment>
<evidence type="ECO:0000313" key="9">
    <source>
        <dbReference type="Proteomes" id="UP001501803"/>
    </source>
</evidence>
<dbReference type="Proteomes" id="UP001501803">
    <property type="component" value="Unassembled WGS sequence"/>
</dbReference>
<evidence type="ECO:0000256" key="2">
    <source>
        <dbReference type="ARBA" id="ARBA00022692"/>
    </source>
</evidence>
<evidence type="ECO:0000256" key="6">
    <source>
        <dbReference type="SAM" id="Phobius"/>
    </source>
</evidence>
<evidence type="ECO:0000259" key="7">
    <source>
        <dbReference type="Pfam" id="PF12698"/>
    </source>
</evidence>
<keyword evidence="9" id="KW-1185">Reference proteome</keyword>
<feature type="transmembrane region" description="Helical" evidence="6">
    <location>
        <begin position="557"/>
        <end position="578"/>
    </location>
</feature>
<feature type="transmembrane region" description="Helical" evidence="6">
    <location>
        <begin position="384"/>
        <end position="406"/>
    </location>
</feature>
<comment type="subcellular location">
    <subcellularLocation>
        <location evidence="1">Membrane</location>
        <topology evidence="1">Multi-pass membrane protein</topology>
    </subcellularLocation>
</comment>
<evidence type="ECO:0000256" key="3">
    <source>
        <dbReference type="ARBA" id="ARBA00022989"/>
    </source>
</evidence>
<feature type="transmembrane region" description="Helical" evidence="6">
    <location>
        <begin position="584"/>
        <end position="605"/>
    </location>
</feature>
<feature type="region of interest" description="Disordered" evidence="5">
    <location>
        <begin position="711"/>
        <end position="744"/>
    </location>
</feature>
<evidence type="ECO:0000313" key="8">
    <source>
        <dbReference type="EMBL" id="GAA3865099.1"/>
    </source>
</evidence>
<feature type="transmembrane region" description="Helical" evidence="6">
    <location>
        <begin position="46"/>
        <end position="67"/>
    </location>
</feature>
<feature type="transmembrane region" description="Helical" evidence="6">
    <location>
        <begin position="177"/>
        <end position="201"/>
    </location>
</feature>
<dbReference type="InterPro" id="IPR013525">
    <property type="entry name" value="ABC2_TM"/>
</dbReference>